<protein>
    <submittedName>
        <fullName evidence="1">Uncharacterized protein</fullName>
    </submittedName>
</protein>
<sequence length="184" mass="21197">MLLHFVQWLRVPVPHFPFITNSPSVSPLPLHQLTLPSIRYSIINQEAGNALMTNSSGWRAFMNGAVTTYILVACVLVCTSEKNFIRPSKSLFASESWECRRHAFLTHSTFTQTLVRIKREWRTITKNNRSSKKIKQSNRRLPIEYNVNIGDTRAPRVCPTEKRHVCKLRGDDKVRKHALLTLVD</sequence>
<accession>A0A4C1YGZ8</accession>
<dbReference type="AlphaFoldDB" id="A0A4C1YGZ8"/>
<evidence type="ECO:0000313" key="1">
    <source>
        <dbReference type="EMBL" id="GBP75348.1"/>
    </source>
</evidence>
<gene>
    <name evidence="1" type="ORF">EVAR_51937_1</name>
</gene>
<dbReference type="Proteomes" id="UP000299102">
    <property type="component" value="Unassembled WGS sequence"/>
</dbReference>
<evidence type="ECO:0000313" key="2">
    <source>
        <dbReference type="Proteomes" id="UP000299102"/>
    </source>
</evidence>
<keyword evidence="2" id="KW-1185">Reference proteome</keyword>
<organism evidence="1 2">
    <name type="scientific">Eumeta variegata</name>
    <name type="common">Bagworm moth</name>
    <name type="synonym">Eumeta japonica</name>
    <dbReference type="NCBI Taxonomy" id="151549"/>
    <lineage>
        <taxon>Eukaryota</taxon>
        <taxon>Metazoa</taxon>
        <taxon>Ecdysozoa</taxon>
        <taxon>Arthropoda</taxon>
        <taxon>Hexapoda</taxon>
        <taxon>Insecta</taxon>
        <taxon>Pterygota</taxon>
        <taxon>Neoptera</taxon>
        <taxon>Endopterygota</taxon>
        <taxon>Lepidoptera</taxon>
        <taxon>Glossata</taxon>
        <taxon>Ditrysia</taxon>
        <taxon>Tineoidea</taxon>
        <taxon>Psychidae</taxon>
        <taxon>Oiketicinae</taxon>
        <taxon>Eumeta</taxon>
    </lineage>
</organism>
<name>A0A4C1YGZ8_EUMVA</name>
<comment type="caution">
    <text evidence="1">The sequence shown here is derived from an EMBL/GenBank/DDBJ whole genome shotgun (WGS) entry which is preliminary data.</text>
</comment>
<dbReference type="EMBL" id="BGZK01001245">
    <property type="protein sequence ID" value="GBP75348.1"/>
    <property type="molecule type" value="Genomic_DNA"/>
</dbReference>
<reference evidence="1 2" key="1">
    <citation type="journal article" date="2019" name="Commun. Biol.">
        <title>The bagworm genome reveals a unique fibroin gene that provides high tensile strength.</title>
        <authorList>
            <person name="Kono N."/>
            <person name="Nakamura H."/>
            <person name="Ohtoshi R."/>
            <person name="Tomita M."/>
            <person name="Numata K."/>
            <person name="Arakawa K."/>
        </authorList>
    </citation>
    <scope>NUCLEOTIDE SEQUENCE [LARGE SCALE GENOMIC DNA]</scope>
</reference>
<proteinExistence type="predicted"/>